<sequence>MSKIFLLISAVLIIASLILTVYMFYRLIVRIRQMSCAHTNWILLEQRNTIPSWRKRVCAACGLVEEIVHHGPLGTMDG</sequence>
<keyword evidence="1" id="KW-0812">Transmembrane</keyword>
<evidence type="ECO:0000256" key="1">
    <source>
        <dbReference type="SAM" id="Phobius"/>
    </source>
</evidence>
<feature type="transmembrane region" description="Helical" evidence="1">
    <location>
        <begin position="6"/>
        <end position="25"/>
    </location>
</feature>
<protein>
    <submittedName>
        <fullName evidence="2">Uncharacterized protein</fullName>
    </submittedName>
</protein>
<reference evidence="2 3" key="1">
    <citation type="journal article" date="2016" name="Nat. Commun.">
        <title>Thousands of microbial genomes shed light on interconnected biogeochemical processes in an aquifer system.</title>
        <authorList>
            <person name="Anantharaman K."/>
            <person name="Brown C.T."/>
            <person name="Hug L.A."/>
            <person name="Sharon I."/>
            <person name="Castelle C.J."/>
            <person name="Probst A.J."/>
            <person name="Thomas B.C."/>
            <person name="Singh A."/>
            <person name="Wilkins M.J."/>
            <person name="Karaoz U."/>
            <person name="Brodie E.L."/>
            <person name="Williams K.H."/>
            <person name="Hubbard S.S."/>
            <person name="Banfield J.F."/>
        </authorList>
    </citation>
    <scope>NUCLEOTIDE SEQUENCE [LARGE SCALE GENOMIC DNA]</scope>
</reference>
<accession>A0A1G1XL39</accession>
<dbReference type="Proteomes" id="UP000178570">
    <property type="component" value="Unassembled WGS sequence"/>
</dbReference>
<dbReference type="EMBL" id="MHHY01000004">
    <property type="protein sequence ID" value="OGY40865.1"/>
    <property type="molecule type" value="Genomic_DNA"/>
</dbReference>
<keyword evidence="1" id="KW-1133">Transmembrane helix</keyword>
<name>A0A1G1XL39_9BACT</name>
<gene>
    <name evidence="2" type="ORF">A2570_00435</name>
</gene>
<keyword evidence="1" id="KW-0472">Membrane</keyword>
<organism evidence="2 3">
    <name type="scientific">Candidatus Brennerbacteria bacterium RIFOXYD1_FULL_41_16</name>
    <dbReference type="NCBI Taxonomy" id="1797529"/>
    <lineage>
        <taxon>Bacteria</taxon>
        <taxon>Candidatus Brenneribacteriota</taxon>
    </lineage>
</organism>
<evidence type="ECO:0000313" key="3">
    <source>
        <dbReference type="Proteomes" id="UP000178570"/>
    </source>
</evidence>
<proteinExistence type="predicted"/>
<evidence type="ECO:0000313" key="2">
    <source>
        <dbReference type="EMBL" id="OGY40865.1"/>
    </source>
</evidence>
<dbReference type="AlphaFoldDB" id="A0A1G1XL39"/>
<comment type="caution">
    <text evidence="2">The sequence shown here is derived from an EMBL/GenBank/DDBJ whole genome shotgun (WGS) entry which is preliminary data.</text>
</comment>